<protein>
    <submittedName>
        <fullName evidence="1">Uncharacterized protein</fullName>
    </submittedName>
</protein>
<evidence type="ECO:0000313" key="2">
    <source>
        <dbReference type="Proteomes" id="UP000807353"/>
    </source>
</evidence>
<reference evidence="1" key="1">
    <citation type="submission" date="2020-11" db="EMBL/GenBank/DDBJ databases">
        <authorList>
            <consortium name="DOE Joint Genome Institute"/>
            <person name="Ahrendt S."/>
            <person name="Riley R."/>
            <person name="Andreopoulos W."/>
            <person name="Labutti K."/>
            <person name="Pangilinan J."/>
            <person name="Ruiz-Duenas F.J."/>
            <person name="Barrasa J.M."/>
            <person name="Sanchez-Garcia M."/>
            <person name="Camarero S."/>
            <person name="Miyauchi S."/>
            <person name="Serrano A."/>
            <person name="Linde D."/>
            <person name="Babiker R."/>
            <person name="Drula E."/>
            <person name="Ayuso-Fernandez I."/>
            <person name="Pacheco R."/>
            <person name="Padilla G."/>
            <person name="Ferreira P."/>
            <person name="Barriuso J."/>
            <person name="Kellner H."/>
            <person name="Castanera R."/>
            <person name="Alfaro M."/>
            <person name="Ramirez L."/>
            <person name="Pisabarro A.G."/>
            <person name="Kuo A."/>
            <person name="Tritt A."/>
            <person name="Lipzen A."/>
            <person name="He G."/>
            <person name="Yan M."/>
            <person name="Ng V."/>
            <person name="Cullen D."/>
            <person name="Martin F."/>
            <person name="Rosso M.-N."/>
            <person name="Henrissat B."/>
            <person name="Hibbett D."/>
            <person name="Martinez A.T."/>
            <person name="Grigoriev I.V."/>
        </authorList>
    </citation>
    <scope>NUCLEOTIDE SEQUENCE</scope>
    <source>
        <strain evidence="1">CBS 247.69</strain>
    </source>
</reference>
<sequence>MPQHPSVAVGIPIQSSVYPYNESLPSLESTSITDSLAELSSDGTTTTSATVPGLGVISGRAILALGNFTLRGAEYVIIRRRLNTIASNFPHRNTCHIQGIDQMYRDILELSRRGLYHDTIRTRALTIILVQVGSRQTQQLIKCLLHWPPIEIKIFITELTTILHPFQLKFVQGPGEQPTLIRAYAKSLAPWEGHSFEPFIVFLQRLVEKNNTIGGAILEGGGMDYLLRLYAFDFSDPLTIKEPWDFHRRSTLYAACNSLLLIVSSSPQGLSSIRKHQFHILWSARPELPFTPPAHDRVVQRAQIWASLDKEIVFWRIRSMMAMMQDWRRPFEQELLMDIAIDVLDFSGSENMEPDIHFRALRALRRFLLCGKSSAREAVCQYMTISNPEYFSEVMSRIISRISKLM</sequence>
<gene>
    <name evidence="1" type="ORF">BDZ94DRAFT_95506</name>
</gene>
<evidence type="ECO:0000313" key="1">
    <source>
        <dbReference type="EMBL" id="KAF9466981.1"/>
    </source>
</evidence>
<organism evidence="1 2">
    <name type="scientific">Collybia nuda</name>
    <dbReference type="NCBI Taxonomy" id="64659"/>
    <lineage>
        <taxon>Eukaryota</taxon>
        <taxon>Fungi</taxon>
        <taxon>Dikarya</taxon>
        <taxon>Basidiomycota</taxon>
        <taxon>Agaricomycotina</taxon>
        <taxon>Agaricomycetes</taxon>
        <taxon>Agaricomycetidae</taxon>
        <taxon>Agaricales</taxon>
        <taxon>Tricholomatineae</taxon>
        <taxon>Clitocybaceae</taxon>
        <taxon>Collybia</taxon>
    </lineage>
</organism>
<proteinExistence type="predicted"/>
<dbReference type="EMBL" id="MU150239">
    <property type="protein sequence ID" value="KAF9466981.1"/>
    <property type="molecule type" value="Genomic_DNA"/>
</dbReference>
<dbReference type="Proteomes" id="UP000807353">
    <property type="component" value="Unassembled WGS sequence"/>
</dbReference>
<comment type="caution">
    <text evidence="1">The sequence shown here is derived from an EMBL/GenBank/DDBJ whole genome shotgun (WGS) entry which is preliminary data.</text>
</comment>
<keyword evidence="2" id="KW-1185">Reference proteome</keyword>
<dbReference type="OrthoDB" id="3001418at2759"/>
<name>A0A9P5YFN0_9AGAR</name>
<accession>A0A9P5YFN0</accession>
<dbReference type="AlphaFoldDB" id="A0A9P5YFN0"/>